<evidence type="ECO:0000256" key="5">
    <source>
        <dbReference type="RuleBase" id="RU363019"/>
    </source>
</evidence>
<gene>
    <name evidence="7" type="ORF">DIT97_22030</name>
    <name evidence="8" type="ORF">GmarT_12150</name>
</gene>
<evidence type="ECO:0000256" key="4">
    <source>
        <dbReference type="ARBA" id="ARBA00023235"/>
    </source>
</evidence>
<dbReference type="InterPro" id="IPR002130">
    <property type="entry name" value="Cyclophilin-type_PPIase_dom"/>
</dbReference>
<dbReference type="PANTHER" id="PTHR45625">
    <property type="entry name" value="PEPTIDYL-PROLYL CIS-TRANS ISOMERASE-RELATED"/>
    <property type="match status" value="1"/>
</dbReference>
<evidence type="ECO:0000313" key="8">
    <source>
        <dbReference type="EMBL" id="QEG15375.1"/>
    </source>
</evidence>
<comment type="catalytic activity">
    <reaction evidence="5">
        <text>[protein]-peptidylproline (omega=180) = [protein]-peptidylproline (omega=0)</text>
        <dbReference type="Rhea" id="RHEA:16237"/>
        <dbReference type="Rhea" id="RHEA-COMP:10747"/>
        <dbReference type="Rhea" id="RHEA-COMP:10748"/>
        <dbReference type="ChEBI" id="CHEBI:83833"/>
        <dbReference type="ChEBI" id="CHEBI:83834"/>
        <dbReference type="EC" id="5.2.1.8"/>
    </reaction>
</comment>
<evidence type="ECO:0000256" key="2">
    <source>
        <dbReference type="ARBA" id="ARBA00007365"/>
    </source>
</evidence>
<evidence type="ECO:0000259" key="6">
    <source>
        <dbReference type="PROSITE" id="PS50072"/>
    </source>
</evidence>
<dbReference type="EMBL" id="CP042910">
    <property type="protein sequence ID" value="QEG15375.1"/>
    <property type="molecule type" value="Genomic_DNA"/>
</dbReference>
<dbReference type="CDD" id="cd00317">
    <property type="entry name" value="cyclophilin"/>
    <property type="match status" value="1"/>
</dbReference>
<evidence type="ECO:0000313" key="10">
    <source>
        <dbReference type="Proteomes" id="UP000322887"/>
    </source>
</evidence>
<proteinExistence type="inferred from homology"/>
<comment type="function">
    <text evidence="1 5">PPIases accelerate the folding of proteins. It catalyzes the cis-trans isomerization of proline imidic peptide bonds in oligopeptides.</text>
</comment>
<dbReference type="RefSeq" id="WP_002649197.1">
    <property type="nucleotide sequence ID" value="NZ_CAXBMG010000014.1"/>
</dbReference>
<dbReference type="InterPro" id="IPR044666">
    <property type="entry name" value="Cyclophilin_A-like"/>
</dbReference>
<comment type="similarity">
    <text evidence="2 5">Belongs to the cyclophilin-type PPIase family.</text>
</comment>
<reference evidence="7 9" key="1">
    <citation type="journal article" date="2018" name="Nat. Biotechnol.">
        <title>A standardized bacterial taxonomy based on genome phylogeny substantially revises the tree of life.</title>
        <authorList>
            <person name="Parks D.H."/>
            <person name="Chuvochina M."/>
            <person name="Waite D.W."/>
            <person name="Rinke C."/>
            <person name="Skarshewski A."/>
            <person name="Chaumeil P.A."/>
            <person name="Hugenholtz P."/>
        </authorList>
    </citation>
    <scope>NUCLEOTIDE SEQUENCE [LARGE SCALE GENOMIC DNA]</scope>
    <source>
        <strain evidence="7">UBA9375</strain>
    </source>
</reference>
<dbReference type="GO" id="GO:0003755">
    <property type="term" value="F:peptidyl-prolyl cis-trans isomerase activity"/>
    <property type="evidence" value="ECO:0007669"/>
    <property type="project" value="UniProtKB-UniRule"/>
</dbReference>
<protein>
    <recommendedName>
        <fullName evidence="5">Peptidyl-prolyl cis-trans isomerase</fullName>
        <shortName evidence="5">PPIase</shortName>
        <ecNumber evidence="5">5.2.1.8</ecNumber>
    </recommendedName>
</protein>
<dbReference type="EMBL" id="DQAY01000133">
    <property type="protein sequence ID" value="HCO25570.1"/>
    <property type="molecule type" value="Genomic_DNA"/>
</dbReference>
<dbReference type="PRINTS" id="PR00153">
    <property type="entry name" value="CSAPPISMRASE"/>
</dbReference>
<keyword evidence="3 5" id="KW-0697">Rotamase</keyword>
<sequence length="178" mass="19369">MSENRRAEVDAALAEVDFEKFNYQVVFETTKGTIKMDLYPDVAPGHCKNIIGLTKIGFYDGIIFHRVIPDFVVQIGCPQGTGTGGPGYTIDAEFNNLPHETGILSMARTSDPNSAGSQFFICLGRVPHLDNQYTVFGKTSDAESEAVVLSIGEVETNHNDRPLEDVKITGSKVIATAK</sequence>
<dbReference type="Gene3D" id="2.40.100.10">
    <property type="entry name" value="Cyclophilin-like"/>
    <property type="match status" value="1"/>
</dbReference>
<organism evidence="7 9">
    <name type="scientific">Gimesia maris</name>
    <dbReference type="NCBI Taxonomy" id="122"/>
    <lineage>
        <taxon>Bacteria</taxon>
        <taxon>Pseudomonadati</taxon>
        <taxon>Planctomycetota</taxon>
        <taxon>Planctomycetia</taxon>
        <taxon>Planctomycetales</taxon>
        <taxon>Planctomycetaceae</taxon>
        <taxon>Gimesia</taxon>
    </lineage>
</organism>
<dbReference type="GeneID" id="98645858"/>
<dbReference type="AlphaFoldDB" id="A0A3D3RD84"/>
<dbReference type="Proteomes" id="UP000322887">
    <property type="component" value="Chromosome"/>
</dbReference>
<dbReference type="Pfam" id="PF00160">
    <property type="entry name" value="Pro_isomerase"/>
    <property type="match status" value="1"/>
</dbReference>
<keyword evidence="10" id="KW-1185">Reference proteome</keyword>
<dbReference type="Proteomes" id="UP000263642">
    <property type="component" value="Unassembled WGS sequence"/>
</dbReference>
<dbReference type="SUPFAM" id="SSF50891">
    <property type="entry name" value="Cyclophilin-like"/>
    <property type="match status" value="1"/>
</dbReference>
<evidence type="ECO:0000256" key="3">
    <source>
        <dbReference type="ARBA" id="ARBA00023110"/>
    </source>
</evidence>
<name>A0A3D3RD84_9PLAN</name>
<dbReference type="PANTHER" id="PTHR45625:SF4">
    <property type="entry name" value="PEPTIDYLPROLYL ISOMERASE DOMAIN AND WD REPEAT-CONTAINING PROTEIN 1"/>
    <property type="match status" value="1"/>
</dbReference>
<keyword evidence="4 5" id="KW-0413">Isomerase</keyword>
<evidence type="ECO:0000256" key="1">
    <source>
        <dbReference type="ARBA" id="ARBA00002388"/>
    </source>
</evidence>
<feature type="domain" description="PPIase cyclophilin-type" evidence="6">
    <location>
        <begin position="21"/>
        <end position="173"/>
    </location>
</feature>
<evidence type="ECO:0000313" key="9">
    <source>
        <dbReference type="Proteomes" id="UP000263642"/>
    </source>
</evidence>
<accession>A0A517X7H0</accession>
<evidence type="ECO:0000313" key="7">
    <source>
        <dbReference type="EMBL" id="HCO25570.1"/>
    </source>
</evidence>
<dbReference type="PROSITE" id="PS50072">
    <property type="entry name" value="CSA_PPIASE_2"/>
    <property type="match status" value="1"/>
</dbReference>
<dbReference type="InterPro" id="IPR029000">
    <property type="entry name" value="Cyclophilin-like_dom_sf"/>
</dbReference>
<dbReference type="EC" id="5.2.1.8" evidence="5"/>
<accession>A0A3D3RD84</accession>
<dbReference type="InterPro" id="IPR024936">
    <property type="entry name" value="Cyclophilin-type_PPIase"/>
</dbReference>
<dbReference type="PIRSF" id="PIRSF001467">
    <property type="entry name" value="Peptidylpro_ismrse"/>
    <property type="match status" value="1"/>
</dbReference>
<reference evidence="8 10" key="2">
    <citation type="submission" date="2019-08" db="EMBL/GenBank/DDBJ databases">
        <title>Deep-cultivation of Planctomycetes and their phenomic and genomic characterization uncovers novel biology.</title>
        <authorList>
            <person name="Wiegand S."/>
            <person name="Jogler M."/>
            <person name="Boedeker C."/>
            <person name="Pinto D."/>
            <person name="Vollmers J."/>
            <person name="Rivas-Marin E."/>
            <person name="Kohn T."/>
            <person name="Peeters S.H."/>
            <person name="Heuer A."/>
            <person name="Rast P."/>
            <person name="Oberbeckmann S."/>
            <person name="Bunk B."/>
            <person name="Jeske O."/>
            <person name="Meyerdierks A."/>
            <person name="Storesund J.E."/>
            <person name="Kallscheuer N."/>
            <person name="Luecker S."/>
            <person name="Lage O.M."/>
            <person name="Pohl T."/>
            <person name="Merkel B.J."/>
            <person name="Hornburger P."/>
            <person name="Mueller R.-W."/>
            <person name="Bruemmer F."/>
            <person name="Labrenz M."/>
            <person name="Spormann A.M."/>
            <person name="Op den Camp H."/>
            <person name="Overmann J."/>
            <person name="Amann R."/>
            <person name="Jetten M.S.M."/>
            <person name="Mascher T."/>
            <person name="Medema M.H."/>
            <person name="Devos D.P."/>
            <person name="Kaster A.-K."/>
            <person name="Ovreas L."/>
            <person name="Rohde M."/>
            <person name="Galperin M.Y."/>
            <person name="Jogler C."/>
        </authorList>
    </citation>
    <scope>NUCLEOTIDE SEQUENCE [LARGE SCALE GENOMIC DNA]</scope>
    <source>
        <strain evidence="8 10">DSM 8797</strain>
    </source>
</reference>